<organism evidence="3 4">
    <name type="scientific">Dunaliella salina</name>
    <name type="common">Green alga</name>
    <name type="synonym">Protococcus salinus</name>
    <dbReference type="NCBI Taxonomy" id="3046"/>
    <lineage>
        <taxon>Eukaryota</taxon>
        <taxon>Viridiplantae</taxon>
        <taxon>Chlorophyta</taxon>
        <taxon>core chlorophytes</taxon>
        <taxon>Chlorophyceae</taxon>
        <taxon>CS clade</taxon>
        <taxon>Chlamydomonadales</taxon>
        <taxon>Dunaliellaceae</taxon>
        <taxon>Dunaliella</taxon>
    </lineage>
</organism>
<feature type="region of interest" description="Disordered" evidence="2">
    <location>
        <begin position="721"/>
        <end position="748"/>
    </location>
</feature>
<dbReference type="PANTHER" id="PTHR23084:SF263">
    <property type="entry name" value="MORN REPEAT-CONTAINING PROTEIN 1"/>
    <property type="match status" value="1"/>
</dbReference>
<evidence type="ECO:0000256" key="2">
    <source>
        <dbReference type="SAM" id="MobiDB-lite"/>
    </source>
</evidence>
<gene>
    <name evidence="3" type="ORF">DUNSADRAFT_3948</name>
</gene>
<keyword evidence="1" id="KW-0677">Repeat</keyword>
<feature type="compositionally biased region" description="Acidic residues" evidence="2">
    <location>
        <begin position="732"/>
        <end position="742"/>
    </location>
</feature>
<dbReference type="Pfam" id="PF02493">
    <property type="entry name" value="MORN"/>
    <property type="match status" value="5"/>
</dbReference>
<dbReference type="EMBL" id="MU069452">
    <property type="protein sequence ID" value="KAF5842921.1"/>
    <property type="molecule type" value="Genomic_DNA"/>
</dbReference>
<dbReference type="SMART" id="SM00698">
    <property type="entry name" value="MORN"/>
    <property type="match status" value="3"/>
</dbReference>
<dbReference type="InterPro" id="IPR003409">
    <property type="entry name" value="MORN"/>
</dbReference>
<feature type="region of interest" description="Disordered" evidence="2">
    <location>
        <begin position="246"/>
        <end position="329"/>
    </location>
</feature>
<feature type="compositionally biased region" description="Pro residues" evidence="2">
    <location>
        <begin position="775"/>
        <end position="815"/>
    </location>
</feature>
<name>A0ABQ7H7U7_DUNSA</name>
<keyword evidence="4" id="KW-1185">Reference proteome</keyword>
<dbReference type="Gene3D" id="2.20.110.10">
    <property type="entry name" value="Histone H3 K4-specific methyltransferase SET7/9 N-terminal domain"/>
    <property type="match status" value="1"/>
</dbReference>
<evidence type="ECO:0000256" key="1">
    <source>
        <dbReference type="ARBA" id="ARBA00022737"/>
    </source>
</evidence>
<comment type="caution">
    <text evidence="3">The sequence shown here is derived from an EMBL/GenBank/DDBJ whole genome shotgun (WGS) entry which is preliminary data.</text>
</comment>
<proteinExistence type="predicted"/>
<dbReference type="PANTHER" id="PTHR23084">
    <property type="entry name" value="PHOSPHATIDYLINOSITOL-4-PHOSPHATE 5-KINASE RELATED"/>
    <property type="match status" value="1"/>
</dbReference>
<feature type="compositionally biased region" description="Acidic residues" evidence="2">
    <location>
        <begin position="265"/>
        <end position="306"/>
    </location>
</feature>
<reference evidence="3" key="1">
    <citation type="submission" date="2017-08" db="EMBL/GenBank/DDBJ databases">
        <authorList>
            <person name="Polle J.E."/>
            <person name="Barry K."/>
            <person name="Cushman J."/>
            <person name="Schmutz J."/>
            <person name="Tran D."/>
            <person name="Hathwaick L.T."/>
            <person name="Yim W.C."/>
            <person name="Jenkins J."/>
            <person name="Mckie-Krisberg Z.M."/>
            <person name="Prochnik S."/>
            <person name="Lindquist E."/>
            <person name="Dockter R.B."/>
            <person name="Adam C."/>
            <person name="Molina H."/>
            <person name="Bunkerborg J."/>
            <person name="Jin E."/>
            <person name="Buchheim M."/>
            <person name="Magnuson J."/>
        </authorList>
    </citation>
    <scope>NUCLEOTIDE SEQUENCE</scope>
    <source>
        <strain evidence="3">CCAP 19/18</strain>
    </source>
</reference>
<evidence type="ECO:0000313" key="3">
    <source>
        <dbReference type="EMBL" id="KAF5842921.1"/>
    </source>
</evidence>
<feature type="compositionally biased region" description="Low complexity" evidence="2">
    <location>
        <begin position="816"/>
        <end position="825"/>
    </location>
</feature>
<dbReference type="Proteomes" id="UP000815325">
    <property type="component" value="Unassembled WGS sequence"/>
</dbReference>
<feature type="region of interest" description="Disordered" evidence="2">
    <location>
        <begin position="774"/>
        <end position="825"/>
    </location>
</feature>
<protein>
    <submittedName>
        <fullName evidence="3">Uncharacterized protein</fullName>
    </submittedName>
</protein>
<dbReference type="SUPFAM" id="SSF82185">
    <property type="entry name" value="Histone H3 K4-specific methyltransferase SET7/9 N-terminal domain"/>
    <property type="match status" value="1"/>
</dbReference>
<sequence length="825" mass="91024">MDLGCAPQLDFVVTFSEPGDPGTQSRINRDLKIHAPKLVGEGKGGSMVACVAYLDQPGWTVRFDLAGSPYPSWSMMVPEMKAAILRVKTEAGVALDACQAIESQPQDETTIPVTAQFLYENAAWMRISARFYPDLQRTSFLAIPSELQRLLHVHLRPLQLGFSRVYEDRSLDEAASTRLPEPTQVSKLRLDVAWKFWNPKKEPEEEMEGVNVEFAIKFFDGNRHFKIWHDNVHLLVFSKGEEILPAGTGEREADGVVVGRPDPSEAGEEEEKEEEEKEEDEEGEEGEGEEEDVLDENGEPVLNEDGEPVKKPKKEKPPPPPEPAEDPYEFKQRDVAFITLKDLPKELSGIHAFAMLSIKPLVCYGSPVGRAADHSVRPHHVFYVTGAPHEHMPMSCVEMLHDVAPYAPYKGLLQHGCSYSNVGELTKMINLFISASVSSWCATLSRYMCLYVMLVRSFIVLITNYEEAGFKPIKHAGIKLWDISKGEEQARPLMDYGHISKFEMEQKVTQVALIKVYKEYDDSVALLKVYKEYDDSPLKANEARNCDCARVQFSGEVQDTYFGSYAGDLKNGPGIYCFATSAFYAGDFKGGKREGRGIHLLPDGGLYEGELANDRFHGQVLLVLHGCKAAHDFLWANGKKDGPGMYWDIAKGCMRGNWSKGVLKGHAVYDQPAMHYEGEFVRGVPAGPCQFTIALNRTLDMPKFAASHILDSKPVLKAPAEYSIPPGSGTEPELDEEGQPIEDGDKPPLPTLKTGYEGLGFKSSGLPEAVDEIVFPPPEATPVPIPGVPQFKIPPPGEKIPGGIIPPPPPEPAPAPAAEAPPAQA</sequence>
<accession>A0ABQ7H7U7</accession>
<evidence type="ECO:0000313" key="4">
    <source>
        <dbReference type="Proteomes" id="UP000815325"/>
    </source>
</evidence>